<feature type="region of interest" description="Disordered" evidence="1">
    <location>
        <begin position="285"/>
        <end position="308"/>
    </location>
</feature>
<protein>
    <submittedName>
        <fullName evidence="4">Transcription regulator xnp/atrx dead-box superfamily protein</fullName>
    </submittedName>
</protein>
<proteinExistence type="predicted"/>
<feature type="region of interest" description="Disordered" evidence="1">
    <location>
        <begin position="377"/>
        <end position="429"/>
    </location>
</feature>
<feature type="compositionally biased region" description="Polar residues" evidence="1">
    <location>
        <begin position="139"/>
        <end position="150"/>
    </location>
</feature>
<evidence type="ECO:0000313" key="3">
    <source>
        <dbReference type="Proteomes" id="UP000270296"/>
    </source>
</evidence>
<accession>A0A183JB26</accession>
<dbReference type="Proteomes" id="UP000270296">
    <property type="component" value="Unassembled WGS sequence"/>
</dbReference>
<gene>
    <name evidence="2" type="ORF">SBAD_LOCUS13074</name>
</gene>
<feature type="compositionally biased region" description="Low complexity" evidence="1">
    <location>
        <begin position="71"/>
        <end position="82"/>
    </location>
</feature>
<feature type="compositionally biased region" description="Basic and acidic residues" evidence="1">
    <location>
        <begin position="377"/>
        <end position="390"/>
    </location>
</feature>
<sequence length="429" mass="44853">PPYLFKPVKEEPEDFYQSGIRTRRSGKECCGKRRPLTPNAVDADTRTKVSGSSNSKAVNSNVSTPNVAPKSPSSVSTSSNESGLDQEKKSPCTKRKKRKLEKEDMSSVVANSKADKRGGSSGGEHSGKAKRGRTRSNHSETGSASSNESTGGHEGDTEMHDDNSSSPCTPSPPTTIMCRNSASDSESIANVVRDSLVSTTPEVSLPPFSTSTVIDSMVPADPSNDMLPTEKSNVTASTSATDAYISNSADDLDVPVPVPESLIATTSHSVICSIEEVNSAEGRVGVSSAEGRGGAGGDRSAATSTVPVPPAIPVSSLVLTEQPQPTASPLDLVPAVAVSSAVQVTSVASKANDLYGASSVPITSQLFVDTSPTAKELKVPKQEPVDVDERAENDDDVGGYTEDHSLPIVREPEPKIDDGTECHRTKNAM</sequence>
<organism evidence="4">
    <name type="scientific">Soboliphyme baturini</name>
    <dbReference type="NCBI Taxonomy" id="241478"/>
    <lineage>
        <taxon>Eukaryota</taxon>
        <taxon>Metazoa</taxon>
        <taxon>Ecdysozoa</taxon>
        <taxon>Nematoda</taxon>
        <taxon>Enoplea</taxon>
        <taxon>Dorylaimia</taxon>
        <taxon>Dioctophymatida</taxon>
        <taxon>Dioctophymatoidea</taxon>
        <taxon>Soboliphymatidae</taxon>
        <taxon>Soboliphyme</taxon>
    </lineage>
</organism>
<feature type="compositionally biased region" description="Basic and acidic residues" evidence="1">
    <location>
        <begin position="151"/>
        <end position="163"/>
    </location>
</feature>
<name>A0A183JB26_9BILA</name>
<feature type="region of interest" description="Disordered" evidence="1">
    <location>
        <begin position="198"/>
        <end position="235"/>
    </location>
</feature>
<reference evidence="4" key="1">
    <citation type="submission" date="2016-06" db="UniProtKB">
        <authorList>
            <consortium name="WormBaseParasite"/>
        </authorList>
    </citation>
    <scope>IDENTIFICATION</scope>
</reference>
<dbReference type="WBParaSite" id="SBAD_0001349001-mRNA-1">
    <property type="protein sequence ID" value="SBAD_0001349001-mRNA-1"/>
    <property type="gene ID" value="SBAD_0001349001"/>
</dbReference>
<feature type="compositionally biased region" description="Low complexity" evidence="1">
    <location>
        <begin position="49"/>
        <end position="63"/>
    </location>
</feature>
<feature type="compositionally biased region" description="Basic and acidic residues" evidence="1">
    <location>
        <begin position="401"/>
        <end position="429"/>
    </location>
</feature>
<evidence type="ECO:0000313" key="4">
    <source>
        <dbReference type="WBParaSite" id="SBAD_0001349001-mRNA-1"/>
    </source>
</evidence>
<keyword evidence="3" id="KW-1185">Reference proteome</keyword>
<feature type="region of interest" description="Disordered" evidence="1">
    <location>
        <begin position="1"/>
        <end position="185"/>
    </location>
</feature>
<dbReference type="AlphaFoldDB" id="A0A183JB26"/>
<feature type="compositionally biased region" description="Polar residues" evidence="1">
    <location>
        <begin position="198"/>
        <end position="214"/>
    </location>
</feature>
<dbReference type="EMBL" id="UZAM01020059">
    <property type="protein sequence ID" value="VDP53812.1"/>
    <property type="molecule type" value="Genomic_DNA"/>
</dbReference>
<evidence type="ECO:0000313" key="2">
    <source>
        <dbReference type="EMBL" id="VDP53812.1"/>
    </source>
</evidence>
<evidence type="ECO:0000256" key="1">
    <source>
        <dbReference type="SAM" id="MobiDB-lite"/>
    </source>
</evidence>
<reference evidence="2 3" key="2">
    <citation type="submission" date="2018-11" db="EMBL/GenBank/DDBJ databases">
        <authorList>
            <consortium name="Pathogen Informatics"/>
        </authorList>
    </citation>
    <scope>NUCLEOTIDE SEQUENCE [LARGE SCALE GENOMIC DNA]</scope>
</reference>